<accession>A0A2P4XGL5</accession>
<dbReference type="AlphaFoldDB" id="A0A2P4XGL5"/>
<gene>
    <name evidence="1" type="ORF">PHPALM_19743</name>
</gene>
<reference evidence="1 2" key="1">
    <citation type="journal article" date="2017" name="Genome Biol. Evol.">
        <title>Phytophthora megakarya and P. palmivora, closely related causal agents of cacao black pod rot, underwent increases in genome sizes and gene numbers by different mechanisms.</title>
        <authorList>
            <person name="Ali S.S."/>
            <person name="Shao J."/>
            <person name="Lary D.J."/>
            <person name="Kronmiller B."/>
            <person name="Shen D."/>
            <person name="Strem M.D."/>
            <person name="Amoako-Attah I."/>
            <person name="Akrofi A.Y."/>
            <person name="Begoude B.A."/>
            <person name="Ten Hoopen G.M."/>
            <person name="Coulibaly K."/>
            <person name="Kebe B.I."/>
            <person name="Melnick R.L."/>
            <person name="Guiltinan M.J."/>
            <person name="Tyler B.M."/>
            <person name="Meinhardt L.W."/>
            <person name="Bailey B.A."/>
        </authorList>
    </citation>
    <scope>NUCLEOTIDE SEQUENCE [LARGE SCALE GENOMIC DNA]</scope>
    <source>
        <strain evidence="2">sbr112.9</strain>
    </source>
</reference>
<name>A0A2P4XGL5_9STRA</name>
<dbReference type="Proteomes" id="UP000237271">
    <property type="component" value="Unassembled WGS sequence"/>
</dbReference>
<evidence type="ECO:0000313" key="1">
    <source>
        <dbReference type="EMBL" id="POM64686.1"/>
    </source>
</evidence>
<comment type="caution">
    <text evidence="1">The sequence shown here is derived from an EMBL/GenBank/DDBJ whole genome shotgun (WGS) entry which is preliminary data.</text>
</comment>
<protein>
    <submittedName>
        <fullName evidence="1">Voltage-dependent calcium channel</fullName>
    </submittedName>
</protein>
<dbReference type="EMBL" id="NCKW01011062">
    <property type="protein sequence ID" value="POM64686.1"/>
    <property type="molecule type" value="Genomic_DNA"/>
</dbReference>
<organism evidence="1 2">
    <name type="scientific">Phytophthora palmivora</name>
    <dbReference type="NCBI Taxonomy" id="4796"/>
    <lineage>
        <taxon>Eukaryota</taxon>
        <taxon>Sar</taxon>
        <taxon>Stramenopiles</taxon>
        <taxon>Oomycota</taxon>
        <taxon>Peronosporomycetes</taxon>
        <taxon>Peronosporales</taxon>
        <taxon>Peronosporaceae</taxon>
        <taxon>Phytophthora</taxon>
    </lineage>
</organism>
<proteinExistence type="predicted"/>
<sequence length="136" mass="14540">MMATGATADTRMSAAKLKPWNWNDLSGTESPEPLGKGTDGVAHDSLRACRLSSGGIGSFGMATTSRRSSQVARKWLVNIHRGTFVRTCVPTRGMVTTSVTCEPAKIAPFCGSSEHYPEAEWTGEAAKRPLGESEHT</sequence>
<evidence type="ECO:0000313" key="2">
    <source>
        <dbReference type="Proteomes" id="UP000237271"/>
    </source>
</evidence>
<keyword evidence="2" id="KW-1185">Reference proteome</keyword>